<dbReference type="InterPro" id="IPR003439">
    <property type="entry name" value="ABC_transporter-like_ATP-bd"/>
</dbReference>
<feature type="transmembrane region" description="Helical" evidence="7">
    <location>
        <begin position="1142"/>
        <end position="1167"/>
    </location>
</feature>
<dbReference type="Pfam" id="PF00005">
    <property type="entry name" value="ABC_tran"/>
    <property type="match status" value="2"/>
</dbReference>
<evidence type="ECO:0000256" key="7">
    <source>
        <dbReference type="SAM" id="Phobius"/>
    </source>
</evidence>
<keyword evidence="10" id="KW-1185">Reference proteome</keyword>
<evidence type="ECO:0000256" key="5">
    <source>
        <dbReference type="ARBA" id="ARBA00022989"/>
    </source>
</evidence>
<organism evidence="9 10">
    <name type="scientific">Oikopleura dioica</name>
    <name type="common">Tunicate</name>
    <dbReference type="NCBI Taxonomy" id="34765"/>
    <lineage>
        <taxon>Eukaryota</taxon>
        <taxon>Metazoa</taxon>
        <taxon>Chordata</taxon>
        <taxon>Tunicata</taxon>
        <taxon>Appendicularia</taxon>
        <taxon>Copelata</taxon>
        <taxon>Oikopleuridae</taxon>
        <taxon>Oikopleura</taxon>
    </lineage>
</organism>
<dbReference type="InterPro" id="IPR026082">
    <property type="entry name" value="ABCA"/>
</dbReference>
<evidence type="ECO:0000256" key="2">
    <source>
        <dbReference type="ARBA" id="ARBA00022692"/>
    </source>
</evidence>
<dbReference type="PANTHER" id="PTHR19229:SF250">
    <property type="entry name" value="ABC TRANSPORTER DOMAIN-CONTAINING PROTEIN-RELATED"/>
    <property type="match status" value="1"/>
</dbReference>
<dbReference type="CDD" id="cd03263">
    <property type="entry name" value="ABC_subfamily_A"/>
    <property type="match status" value="2"/>
</dbReference>
<dbReference type="PANTHER" id="PTHR19229">
    <property type="entry name" value="ATP-BINDING CASSETTE TRANSPORTER SUBFAMILY A ABCA"/>
    <property type="match status" value="1"/>
</dbReference>
<dbReference type="PROSITE" id="PS50893">
    <property type="entry name" value="ABC_TRANSPORTER_2"/>
    <property type="match status" value="2"/>
</dbReference>
<accession>A0ABN7SRQ7</accession>
<dbReference type="Pfam" id="PF12698">
    <property type="entry name" value="ABC2_membrane_3"/>
    <property type="match status" value="2"/>
</dbReference>
<evidence type="ECO:0000256" key="4">
    <source>
        <dbReference type="ARBA" id="ARBA00022840"/>
    </source>
</evidence>
<feature type="transmembrane region" description="Helical" evidence="7">
    <location>
        <begin position="305"/>
        <end position="330"/>
    </location>
</feature>
<keyword evidence="2 7" id="KW-0812">Transmembrane</keyword>
<keyword evidence="4" id="KW-0067">ATP-binding</keyword>
<protein>
    <submittedName>
        <fullName evidence="9">Oidioi.mRNA.OKI2018_I69.chr1.g969.t1.cds</fullName>
    </submittedName>
</protein>
<evidence type="ECO:0000313" key="9">
    <source>
        <dbReference type="EMBL" id="CAG5103854.1"/>
    </source>
</evidence>
<evidence type="ECO:0000256" key="1">
    <source>
        <dbReference type="ARBA" id="ARBA00004141"/>
    </source>
</evidence>
<feature type="transmembrane region" description="Helical" evidence="7">
    <location>
        <begin position="21"/>
        <end position="43"/>
    </location>
</feature>
<gene>
    <name evidence="9" type="ORF">OKIOD_LOCUS9734</name>
</gene>
<evidence type="ECO:0000256" key="3">
    <source>
        <dbReference type="ARBA" id="ARBA00022741"/>
    </source>
</evidence>
<feature type="transmembrane region" description="Helical" evidence="7">
    <location>
        <begin position="372"/>
        <end position="392"/>
    </location>
</feature>
<dbReference type="Proteomes" id="UP001158576">
    <property type="component" value="Chromosome 1"/>
</dbReference>
<dbReference type="SUPFAM" id="SSF52540">
    <property type="entry name" value="P-loop containing nucleoside triphosphate hydrolases"/>
    <property type="match status" value="2"/>
</dbReference>
<keyword evidence="3" id="KW-0547">Nucleotide-binding</keyword>
<proteinExistence type="predicted"/>
<name>A0ABN7SRQ7_OIKDI</name>
<dbReference type="InterPro" id="IPR003593">
    <property type="entry name" value="AAA+_ATPase"/>
</dbReference>
<evidence type="ECO:0000313" key="10">
    <source>
        <dbReference type="Proteomes" id="UP001158576"/>
    </source>
</evidence>
<dbReference type="Gene3D" id="3.40.50.300">
    <property type="entry name" value="P-loop containing nucleotide triphosphate hydrolases"/>
    <property type="match status" value="2"/>
</dbReference>
<keyword evidence="6 7" id="KW-0472">Membrane</keyword>
<dbReference type="SMART" id="SM00382">
    <property type="entry name" value="AAA"/>
    <property type="match status" value="2"/>
</dbReference>
<feature type="transmembrane region" description="Helical" evidence="7">
    <location>
        <begin position="1112"/>
        <end position="1130"/>
    </location>
</feature>
<dbReference type="InterPro" id="IPR027417">
    <property type="entry name" value="P-loop_NTPase"/>
</dbReference>
<reference evidence="9 10" key="1">
    <citation type="submission" date="2021-04" db="EMBL/GenBank/DDBJ databases">
        <authorList>
            <person name="Bliznina A."/>
        </authorList>
    </citation>
    <scope>NUCLEOTIDE SEQUENCE [LARGE SCALE GENOMIC DNA]</scope>
</reference>
<dbReference type="PROSITE" id="PS00211">
    <property type="entry name" value="ABC_TRANSPORTER_1"/>
    <property type="match status" value="1"/>
</dbReference>
<sequence>MSQMRLFLKLLFDIQWNNKGSAMMFLLIPVLIGLILQVGRYFVPVSLQDEQSFDSFSVQKLYTKNFKSSDTFEVFYSPVNEETKFLMQKSCDELRQSFVTYDWSGKKKYKKGFNPRGFDDEAALEEAAVNQTNLLAGVVFKNVDVGSVDFSYKIRPRAEARTVTGLGRSTLGWLTANLIPTRSRLSPNGGVSTPFKSPYGDAPYYYKEGFLTLQHYLNEHFIDLVAEARNITNDNFKSQNHVLNRFPEEKGLNDPLAGILEQHLSFIILLAFCYLGQQVVKRIANDKESRLKEYMLMMKLGRDTLWRSYFLFYAILALLSSFAFTVTIFLPISGNAVVTFSSFSVIFVFCFLYCCSLITLSFLTTVFFSTGSAASAASTTIVFFLFIPYSFIAMNKAKVFTPLVKLLSFSSPVAMSVGCSIIASKEVDGVGVTWENLADPVSLVDNDSMKNAFFMLIFDTILYYLLARYLDMVYPGKYGIAKPWNYFSKIKSKASEILAKPEDQPKSSGIVVENVEKTFAISNFGIRKALDDVSFKCPQDQVTVLLGPNGAGKSTLMNIMCGTIKSDAGSVEIDGFSMENEPEQARRSLGMCPQFDIVIEGLTPLQHLLFFAQLKGSGKTDAVEESENLLAKMKLESKTNTAVEDLSGGMRRKLSLAIALCGGSKAIVLDEPSSGLDVVSRSEIWDIISSYSSGKTILLSTHYTDEAEALADNIVVMAQGKVLRAESVSQLKCSTRSGFLLSISLLNPISADVFANWLKEIHTESKIMEQSGTQLSVLLPRTLNPTVFFSELETRKTDLGVSSFAINDEGLEQTFIKILNENAHENFFLKKSKKMAENEETTKLIVDPFLKPSLSGVSLWWGQIVGCLMKNFFHWKKNWKIFLCELLVPALMTFISIRQIVSAPEGRYSPEVRFDIGEYSRRGIAQVSSFSWNSIKKETEEHILALNPKTLAFGLSTFDGSKREVIGWFNPQMYHSAPAALEQVSNFLISEMLNETRSDFIQASNHPLPMAETLLSEHAKNDFNLQAMTLVYNLIIGVMVMFSAFSLLPVREKKCGMNVLQTCAGVSQKIRWTAQYFWDLTTCIPSISLVLVILLACRGMDVIQAFVDHMDVLIAIFGLFSFAQLPMVYLSSFHVKDPASSICFNVNLSVVFTMCTFLSVTLLVLVVSPHCFAMSIFDLYFNAQMGKTCENKGFQKLCDYGILPYVKNPYSFENGGVGKYLVAFGCQIACFWTVLMILQIFDEIDVRTFLKRGLAKLFRRNQRRELENGKLNNCRAKLVVDDLHKNYGKFKALKGINFDVQPGECVGLLGANGAGKSTTFKILTGQIQPNIGSAHVDGFDVSTQKSRALEKLGYCPQYDAILKQLSPNEVLRIFARLRGVEAKLIDALVRSLIELLEISDYSDQSLSELSGGTRRKVSVALTIIGDSQTIILDEPSCGLDPKSRKELRNVIKTLLEKGKSVLLSSHSMEECAALCERMCILNKGSLAYFGKQQNLKDHFSRHLHVVVEIHEESRSKVLAGLKEIDENMTYSTAGSNMIRALIDKNVPLSQLFGFLESAQTEKLLTSYTVRETALEDIFHEIENSESAITEAV</sequence>
<evidence type="ECO:0000259" key="8">
    <source>
        <dbReference type="PROSITE" id="PS50893"/>
    </source>
</evidence>
<dbReference type="InterPro" id="IPR013525">
    <property type="entry name" value="ABC2_TM"/>
</dbReference>
<dbReference type="InterPro" id="IPR017871">
    <property type="entry name" value="ABC_transporter-like_CS"/>
</dbReference>
<feature type="transmembrane region" description="Helical" evidence="7">
    <location>
        <begin position="1030"/>
        <end position="1050"/>
    </location>
</feature>
<feature type="domain" description="ABC transporter" evidence="8">
    <location>
        <begin position="1278"/>
        <end position="1508"/>
    </location>
</feature>
<evidence type="ECO:0000256" key="6">
    <source>
        <dbReference type="ARBA" id="ARBA00023136"/>
    </source>
</evidence>
<feature type="domain" description="ABC transporter" evidence="8">
    <location>
        <begin position="510"/>
        <end position="744"/>
    </location>
</feature>
<comment type="subcellular location">
    <subcellularLocation>
        <location evidence="1">Membrane</location>
        <topology evidence="1">Multi-pass membrane protein</topology>
    </subcellularLocation>
</comment>
<keyword evidence="5 7" id="KW-1133">Transmembrane helix</keyword>
<feature type="transmembrane region" description="Helical" evidence="7">
    <location>
        <begin position="336"/>
        <end position="360"/>
    </location>
</feature>
<dbReference type="EMBL" id="OU015566">
    <property type="protein sequence ID" value="CAG5103854.1"/>
    <property type="molecule type" value="Genomic_DNA"/>
</dbReference>
<feature type="transmembrane region" description="Helical" evidence="7">
    <location>
        <begin position="1076"/>
        <end position="1096"/>
    </location>
</feature>